<evidence type="ECO:0000256" key="7">
    <source>
        <dbReference type="ARBA" id="ARBA00023136"/>
    </source>
</evidence>
<keyword evidence="2" id="KW-0813">Transport</keyword>
<keyword evidence="6" id="KW-0811">Translocation</keyword>
<dbReference type="NCBIfam" id="NF011430">
    <property type="entry name" value="PRK14861.1"/>
    <property type="match status" value="1"/>
</dbReference>
<keyword evidence="3 8" id="KW-0812">Transmembrane</keyword>
<evidence type="ECO:0000256" key="5">
    <source>
        <dbReference type="ARBA" id="ARBA00022989"/>
    </source>
</evidence>
<comment type="subcellular location">
    <subcellularLocation>
        <location evidence="1">Membrane</location>
        <topology evidence="1">Single-pass membrane protein</topology>
    </subcellularLocation>
</comment>
<keyword evidence="7 8" id="KW-0472">Membrane</keyword>
<accession>A0ABV1L272</accession>
<name>A0ABV1L272_9BACL</name>
<dbReference type="PANTHER" id="PTHR42982:SF1">
    <property type="entry name" value="SEC-INDEPENDENT PROTEIN TRANSLOCASE PROTEIN TATA"/>
    <property type="match status" value="1"/>
</dbReference>
<dbReference type="RefSeq" id="WP_232189248.1">
    <property type="nucleotide sequence ID" value="NZ_JAIOAP010000018.1"/>
</dbReference>
<dbReference type="Gene3D" id="1.20.5.3310">
    <property type="match status" value="1"/>
</dbReference>
<protein>
    <submittedName>
        <fullName evidence="9">Twin-arginine translocase TatA/TatE family subunit</fullName>
    </submittedName>
</protein>
<evidence type="ECO:0000313" key="9">
    <source>
        <dbReference type="EMBL" id="MEQ4486098.1"/>
    </source>
</evidence>
<feature type="transmembrane region" description="Helical" evidence="8">
    <location>
        <begin position="6"/>
        <end position="23"/>
    </location>
</feature>
<dbReference type="PANTHER" id="PTHR42982">
    <property type="entry name" value="SEC-INDEPENDENT PROTEIN TRANSLOCASE PROTEIN TATA"/>
    <property type="match status" value="1"/>
</dbReference>
<evidence type="ECO:0000256" key="4">
    <source>
        <dbReference type="ARBA" id="ARBA00022927"/>
    </source>
</evidence>
<sequence length="56" mass="6236">MPLNIGWTGIIFLVFIALIFFGPSKLPQLGKAIGTTIREFRSGSKEVVKEDEADKR</sequence>
<evidence type="ECO:0000256" key="6">
    <source>
        <dbReference type="ARBA" id="ARBA00023010"/>
    </source>
</evidence>
<keyword evidence="10" id="KW-1185">Reference proteome</keyword>
<dbReference type="Proteomes" id="UP001493487">
    <property type="component" value="Unassembled WGS sequence"/>
</dbReference>
<gene>
    <name evidence="9" type="ORF">QJS35_27330</name>
</gene>
<reference evidence="9 10" key="1">
    <citation type="journal article" date="2023" name="Genome Announc.">
        <title>Pan-Genome Analyses of the Genus Cohnella and Proposal of the Novel Species Cohnella silvisoli sp. nov., Isolated from Forest Soil.</title>
        <authorList>
            <person name="Wang C."/>
            <person name="Mao L."/>
            <person name="Bao G."/>
            <person name="Zhu H."/>
        </authorList>
    </citation>
    <scope>NUCLEOTIDE SEQUENCE [LARGE SCALE GENOMIC DNA]</scope>
    <source>
        <strain evidence="9 10">NL03-T5-1</strain>
    </source>
</reference>
<evidence type="ECO:0000256" key="8">
    <source>
        <dbReference type="SAM" id="Phobius"/>
    </source>
</evidence>
<dbReference type="InterPro" id="IPR003369">
    <property type="entry name" value="TatA/B/E"/>
</dbReference>
<dbReference type="EMBL" id="JASKHM010000019">
    <property type="protein sequence ID" value="MEQ4486098.1"/>
    <property type="molecule type" value="Genomic_DNA"/>
</dbReference>
<evidence type="ECO:0000313" key="10">
    <source>
        <dbReference type="Proteomes" id="UP001493487"/>
    </source>
</evidence>
<keyword evidence="4" id="KW-0653">Protein transport</keyword>
<evidence type="ECO:0000256" key="2">
    <source>
        <dbReference type="ARBA" id="ARBA00022448"/>
    </source>
</evidence>
<dbReference type="Pfam" id="PF02416">
    <property type="entry name" value="TatA_B_E"/>
    <property type="match status" value="1"/>
</dbReference>
<keyword evidence="5 8" id="KW-1133">Transmembrane helix</keyword>
<evidence type="ECO:0000256" key="1">
    <source>
        <dbReference type="ARBA" id="ARBA00004167"/>
    </source>
</evidence>
<organism evidence="9 10">
    <name type="scientific">Cohnella silvisoli</name>
    <dbReference type="NCBI Taxonomy" id="2873699"/>
    <lineage>
        <taxon>Bacteria</taxon>
        <taxon>Bacillati</taxon>
        <taxon>Bacillota</taxon>
        <taxon>Bacilli</taxon>
        <taxon>Bacillales</taxon>
        <taxon>Paenibacillaceae</taxon>
        <taxon>Cohnella</taxon>
    </lineage>
</organism>
<comment type="caution">
    <text evidence="9">The sequence shown here is derived from an EMBL/GenBank/DDBJ whole genome shotgun (WGS) entry which is preliminary data.</text>
</comment>
<evidence type="ECO:0000256" key="3">
    <source>
        <dbReference type="ARBA" id="ARBA00022692"/>
    </source>
</evidence>
<proteinExistence type="predicted"/>